<dbReference type="InterPro" id="IPR001680">
    <property type="entry name" value="WD40_rpt"/>
</dbReference>
<reference evidence="2 3" key="1">
    <citation type="journal article" date="2014" name="Genome Biol. Evol.">
        <title>The secreted proteins of Achlya hypogyna and Thraustotheca clavata identify the ancestral oomycete secretome and reveal gene acquisitions by horizontal gene transfer.</title>
        <authorList>
            <person name="Misner I."/>
            <person name="Blouin N."/>
            <person name="Leonard G."/>
            <person name="Richards T.A."/>
            <person name="Lane C.E."/>
        </authorList>
    </citation>
    <scope>NUCLEOTIDE SEQUENCE [LARGE SCALE GENOMIC DNA]</scope>
    <source>
        <strain evidence="2 3">ATCC 48635</strain>
    </source>
</reference>
<dbReference type="EMBL" id="JNBR01002066">
    <property type="protein sequence ID" value="OQR83818.1"/>
    <property type="molecule type" value="Genomic_DNA"/>
</dbReference>
<dbReference type="Proteomes" id="UP000243579">
    <property type="component" value="Unassembled WGS sequence"/>
</dbReference>
<evidence type="ECO:0000256" key="1">
    <source>
        <dbReference type="SAM" id="MobiDB-lite"/>
    </source>
</evidence>
<gene>
    <name evidence="2" type="ORF">ACHHYP_14249</name>
</gene>
<accession>A0A1V9YDN0</accession>
<dbReference type="SUPFAM" id="SSF50978">
    <property type="entry name" value="WD40 repeat-like"/>
    <property type="match status" value="1"/>
</dbReference>
<dbReference type="InterPro" id="IPR015943">
    <property type="entry name" value="WD40/YVTN_repeat-like_dom_sf"/>
</dbReference>
<dbReference type="STRING" id="1202772.A0A1V9YDN0"/>
<dbReference type="InterPro" id="IPR036322">
    <property type="entry name" value="WD40_repeat_dom_sf"/>
</dbReference>
<organism evidence="2 3">
    <name type="scientific">Achlya hypogyna</name>
    <name type="common">Oomycete</name>
    <name type="synonym">Protoachlya hypogyna</name>
    <dbReference type="NCBI Taxonomy" id="1202772"/>
    <lineage>
        <taxon>Eukaryota</taxon>
        <taxon>Sar</taxon>
        <taxon>Stramenopiles</taxon>
        <taxon>Oomycota</taxon>
        <taxon>Saprolegniomycetes</taxon>
        <taxon>Saprolegniales</taxon>
        <taxon>Achlyaceae</taxon>
        <taxon>Achlya</taxon>
    </lineage>
</organism>
<name>A0A1V9YDN0_ACHHY</name>
<evidence type="ECO:0000313" key="3">
    <source>
        <dbReference type="Proteomes" id="UP000243579"/>
    </source>
</evidence>
<dbReference type="PANTHER" id="PTHR47232">
    <property type="entry name" value="TRANSDUCIN FAMILY PROTEIN / WD-40 REPEAT FAMILY PROTEIN"/>
    <property type="match status" value="1"/>
</dbReference>
<protein>
    <submittedName>
        <fullName evidence="2">Uncharacterized protein</fullName>
    </submittedName>
</protein>
<evidence type="ECO:0000313" key="2">
    <source>
        <dbReference type="EMBL" id="OQR83818.1"/>
    </source>
</evidence>
<dbReference type="SMART" id="SM00320">
    <property type="entry name" value="WD40"/>
    <property type="match status" value="6"/>
</dbReference>
<comment type="caution">
    <text evidence="2">The sequence shown here is derived from an EMBL/GenBank/DDBJ whole genome shotgun (WGS) entry which is preliminary data.</text>
</comment>
<dbReference type="PANTHER" id="PTHR47232:SF1">
    <property type="entry name" value="TRANSDUCIN FAMILY PROTEIN _ WD-40 REPEAT FAMILY PROTEIN"/>
    <property type="match status" value="1"/>
</dbReference>
<dbReference type="AlphaFoldDB" id="A0A1V9YDN0"/>
<proteinExistence type="predicted"/>
<feature type="region of interest" description="Disordered" evidence="1">
    <location>
        <begin position="1"/>
        <end position="20"/>
    </location>
</feature>
<keyword evidence="3" id="KW-1185">Reference proteome</keyword>
<dbReference type="Gene3D" id="2.130.10.10">
    <property type="entry name" value="YVTN repeat-like/Quinoprotein amine dehydrogenase"/>
    <property type="match status" value="2"/>
</dbReference>
<sequence length="529" mass="58818">MASKRPHAQPAMPSREALESRLQEATADLAACKKDIVAIEAEIGRLQKTLKDKVDILAKKRYELEDLDIVRDSLLKRLDRYLVYAENVSAGGIPIVDIEAPIEKRLRTSPSPQTKKKVKVITITESPPALPPRDKKRKISVAVSPMSPPIPTKSSNKSVASPAATNFPDQFWGSTDTAKYLSLPRTNMVSDGCGRKLRCSAFHPTEHDTLSTFSDDGTMMLWQYLPHFRDLRHVLQVPPAIFRVDGQACVEDFSWFKSGGNKIALGFRDPAANMGEICVVEWGAGFQKPPDRVWNRSSSLVSKGIAAIEWLDDSHIVTGGANHSVVVWKYTDSAPSPSNMQTLHSDHRSEIRALCVHEHSSAIFSGALDGLVIRYDLHHQSATTIVEKRLTNNIAKINSVLAHPNHPHLLMVSCVNANNQTLLLHDLRMRQPTALSGMPSMVWYKSTGDSRPMSQLITPRWSTAGMHVSCGSTGGEVHLWDIRACKRDNVPHQSMRIHQKPVLHANWHAKQNVLMSISNDRHIGVITFQ</sequence>
<dbReference type="OrthoDB" id="1897642at2759"/>